<protein>
    <submittedName>
        <fullName evidence="2">Alkylhydroperoxidase AhpD family core domain protein</fullName>
    </submittedName>
</protein>
<organism evidence="2 3">
    <name type="scientific">Corynebacterium lipophiloflavum (strain ATCC 700352 / DSM 44291 / CCUG 37336 / JCM 10383 / DMMZ 1944)</name>
    <dbReference type="NCBI Taxonomy" id="525263"/>
    <lineage>
        <taxon>Bacteria</taxon>
        <taxon>Bacillati</taxon>
        <taxon>Actinomycetota</taxon>
        <taxon>Actinomycetes</taxon>
        <taxon>Mycobacteriales</taxon>
        <taxon>Corynebacteriaceae</taxon>
        <taxon>Corynebacterium</taxon>
    </lineage>
</organism>
<dbReference type="RefSeq" id="WP_006839110.1">
    <property type="nucleotide sequence ID" value="NZ_GG667191.1"/>
</dbReference>
<evidence type="ECO:0000313" key="3">
    <source>
        <dbReference type="Proteomes" id="UP000006196"/>
    </source>
</evidence>
<dbReference type="EMBL" id="ACHJ01000151">
    <property type="protein sequence ID" value="EEI16373.1"/>
    <property type="molecule type" value="Genomic_DNA"/>
</dbReference>
<dbReference type="InterPro" id="IPR004675">
    <property type="entry name" value="AhpD_core"/>
</dbReference>
<dbReference type="NCBIfam" id="TIGR00778">
    <property type="entry name" value="ahpD_dom"/>
    <property type="match status" value="1"/>
</dbReference>
<dbReference type="PANTHER" id="PTHR34846:SF10">
    <property type="entry name" value="CYTOPLASMIC PROTEIN"/>
    <property type="match status" value="1"/>
</dbReference>
<dbReference type="InterPro" id="IPR029032">
    <property type="entry name" value="AhpD-like"/>
</dbReference>
<comment type="caution">
    <text evidence="2">The sequence shown here is derived from an EMBL/GenBank/DDBJ whole genome shotgun (WGS) entry which is preliminary data.</text>
</comment>
<dbReference type="AlphaFoldDB" id="C0XTP7"/>
<dbReference type="Pfam" id="PF02627">
    <property type="entry name" value="CMD"/>
    <property type="match status" value="1"/>
</dbReference>
<gene>
    <name evidence="2" type="ORF">HMPREF0298_1817</name>
</gene>
<dbReference type="HOGENOM" id="CLU_082760_6_0_11"/>
<dbReference type="STRING" id="525263.HMPREF0298_1817"/>
<accession>C0XTP7</accession>
<dbReference type="SUPFAM" id="SSF69118">
    <property type="entry name" value="AhpD-like"/>
    <property type="match status" value="1"/>
</dbReference>
<sequence length="145" mass="16319">MNSINLNRTHKTFSASAVALEATARRVDKDTRLTVQLRASFINNCRYCIELHSCEAGKRGWDDNRIALLRDTRPGDWSATDLSDDTVLVLEFTDMGTRLSEIEPHQREVLIQRVVDRFGVNGASDLITAITAINMWNRISVLSGK</sequence>
<dbReference type="Gene3D" id="1.20.1290.10">
    <property type="entry name" value="AhpD-like"/>
    <property type="match status" value="1"/>
</dbReference>
<evidence type="ECO:0000259" key="1">
    <source>
        <dbReference type="Pfam" id="PF02627"/>
    </source>
</evidence>
<dbReference type="eggNOG" id="COG2128">
    <property type="taxonomic scope" value="Bacteria"/>
</dbReference>
<dbReference type="GO" id="GO:0051920">
    <property type="term" value="F:peroxiredoxin activity"/>
    <property type="evidence" value="ECO:0007669"/>
    <property type="project" value="InterPro"/>
</dbReference>
<keyword evidence="3" id="KW-1185">Reference proteome</keyword>
<dbReference type="InterPro" id="IPR003779">
    <property type="entry name" value="CMD-like"/>
</dbReference>
<reference evidence="2" key="1">
    <citation type="submission" date="2009-01" db="EMBL/GenBank/DDBJ databases">
        <authorList>
            <person name="Qin X."/>
            <person name="Bachman B."/>
            <person name="Battles P."/>
            <person name="Bell A."/>
            <person name="Bess C."/>
            <person name="Bickham C."/>
            <person name="Chaboub L."/>
            <person name="Chen D."/>
            <person name="Coyle M."/>
            <person name="Deiros D.R."/>
            <person name="Dinh H."/>
            <person name="Forbes L."/>
            <person name="Fowler G."/>
            <person name="Francisco L."/>
            <person name="Fu Q."/>
            <person name="Gubbala S."/>
            <person name="Hale W."/>
            <person name="Han Y."/>
            <person name="Hemphill L."/>
            <person name="Highlander S.K."/>
            <person name="Hirani K."/>
            <person name="Hogues M."/>
            <person name="Jackson L."/>
            <person name="Jakkamsetti A."/>
            <person name="Javaid M."/>
            <person name="Jiang H."/>
            <person name="Korchina V."/>
            <person name="Kovar C."/>
            <person name="Lara F."/>
            <person name="Lee S."/>
            <person name="Mata R."/>
            <person name="Mathew T."/>
            <person name="Moen C."/>
            <person name="Morales K."/>
            <person name="Munidasa M."/>
            <person name="Nazareth L."/>
            <person name="Ngo R."/>
            <person name="Nguyen L."/>
            <person name="Okwuonu G."/>
            <person name="Ongeri F."/>
            <person name="Patil S."/>
            <person name="Petrosino J."/>
            <person name="Pham C."/>
            <person name="Pham P."/>
            <person name="Pu L.-L."/>
            <person name="Puazo M."/>
            <person name="Raj R."/>
            <person name="Reid J."/>
            <person name="Rouhana J."/>
            <person name="Saada N."/>
            <person name="Shang Y."/>
            <person name="Simmons D."/>
            <person name="Thornton R."/>
            <person name="Warren J."/>
            <person name="Weissenberger G."/>
            <person name="Zhang J."/>
            <person name="Zhang L."/>
            <person name="Zhou C."/>
            <person name="Zhu D."/>
            <person name="Muzny D."/>
            <person name="Worley K."/>
            <person name="Gibbs R."/>
        </authorList>
    </citation>
    <scope>NUCLEOTIDE SEQUENCE [LARGE SCALE GENOMIC DNA]</scope>
    <source>
        <strain evidence="2">DSM 44291</strain>
    </source>
</reference>
<name>C0XTP7_CORLD</name>
<dbReference type="OrthoDB" id="9801997at2"/>
<proteinExistence type="predicted"/>
<evidence type="ECO:0000313" key="2">
    <source>
        <dbReference type="EMBL" id="EEI16373.1"/>
    </source>
</evidence>
<dbReference type="PANTHER" id="PTHR34846">
    <property type="entry name" value="4-CARBOXYMUCONOLACTONE DECARBOXYLASE FAMILY PROTEIN (AFU_ORTHOLOGUE AFUA_6G11590)"/>
    <property type="match status" value="1"/>
</dbReference>
<feature type="domain" description="Carboxymuconolactone decarboxylase-like" evidence="1">
    <location>
        <begin position="24"/>
        <end position="69"/>
    </location>
</feature>
<dbReference type="Proteomes" id="UP000006196">
    <property type="component" value="Unassembled WGS sequence"/>
</dbReference>